<dbReference type="InterPro" id="IPR000477">
    <property type="entry name" value="RT_dom"/>
</dbReference>
<accession>A0A1E3BIU0</accession>
<dbReference type="Gene3D" id="3.10.10.10">
    <property type="entry name" value="HIV Type 1 Reverse Transcriptase, subunit A, domain 1"/>
    <property type="match status" value="1"/>
</dbReference>
<dbReference type="Pfam" id="PF17919">
    <property type="entry name" value="RT_RNaseH_2"/>
    <property type="match status" value="1"/>
</dbReference>
<organism evidence="3 4">
    <name type="scientific">Aspergillus cristatus</name>
    <name type="common">Chinese Fuzhuan brick tea-fermentation fungus</name>
    <name type="synonym">Eurotium cristatum</name>
    <dbReference type="NCBI Taxonomy" id="573508"/>
    <lineage>
        <taxon>Eukaryota</taxon>
        <taxon>Fungi</taxon>
        <taxon>Dikarya</taxon>
        <taxon>Ascomycota</taxon>
        <taxon>Pezizomycotina</taxon>
        <taxon>Eurotiomycetes</taxon>
        <taxon>Eurotiomycetidae</taxon>
        <taxon>Eurotiales</taxon>
        <taxon>Aspergillaceae</taxon>
        <taxon>Aspergillus</taxon>
        <taxon>Aspergillus subgen. Aspergillus</taxon>
    </lineage>
</organism>
<comment type="caution">
    <text evidence="3">The sequence shown here is derived from an EMBL/GenBank/DDBJ whole genome shotgun (WGS) entry which is preliminary data.</text>
</comment>
<dbReference type="Gene3D" id="3.30.70.270">
    <property type="match status" value="1"/>
</dbReference>
<evidence type="ECO:0000313" key="4">
    <source>
        <dbReference type="Proteomes" id="UP000094569"/>
    </source>
</evidence>
<dbReference type="PANTHER" id="PTHR24559:SF444">
    <property type="entry name" value="REVERSE TRANSCRIPTASE DOMAIN-CONTAINING PROTEIN"/>
    <property type="match status" value="1"/>
</dbReference>
<dbReference type="VEuPathDB" id="FungiDB:SI65_03928"/>
<evidence type="ECO:0000259" key="1">
    <source>
        <dbReference type="Pfam" id="PF00078"/>
    </source>
</evidence>
<proteinExistence type="predicted"/>
<dbReference type="InterPro" id="IPR041577">
    <property type="entry name" value="RT_RNaseH_2"/>
</dbReference>
<dbReference type="InterPro" id="IPR043128">
    <property type="entry name" value="Rev_trsase/Diguanyl_cyclase"/>
</dbReference>
<dbReference type="InterPro" id="IPR053134">
    <property type="entry name" value="RNA-dir_DNA_polymerase"/>
</dbReference>
<dbReference type="STRING" id="573508.A0A1E3BIU0"/>
<feature type="domain" description="Reverse transcriptase" evidence="1">
    <location>
        <begin position="146"/>
        <end position="248"/>
    </location>
</feature>
<dbReference type="AlphaFoldDB" id="A0A1E3BIU0"/>
<evidence type="ECO:0000259" key="2">
    <source>
        <dbReference type="Pfam" id="PF17919"/>
    </source>
</evidence>
<dbReference type="Gene3D" id="3.10.20.370">
    <property type="match status" value="1"/>
</dbReference>
<name>A0A1E3BIU0_ASPCR</name>
<dbReference type="PANTHER" id="PTHR24559">
    <property type="entry name" value="TRANSPOSON TY3-I GAG-POL POLYPROTEIN"/>
    <property type="match status" value="1"/>
</dbReference>
<protein>
    <recommendedName>
        <fullName evidence="5">Reverse transcriptase domain-containing protein</fullName>
    </recommendedName>
</protein>
<dbReference type="InterPro" id="IPR043502">
    <property type="entry name" value="DNA/RNA_pol_sf"/>
</dbReference>
<keyword evidence="4" id="KW-1185">Reference proteome</keyword>
<dbReference type="EMBL" id="JXNT01000003">
    <property type="protein sequence ID" value="ODM20875.1"/>
    <property type="molecule type" value="Genomic_DNA"/>
</dbReference>
<dbReference type="Proteomes" id="UP000094569">
    <property type="component" value="Unassembled WGS sequence"/>
</dbReference>
<dbReference type="Pfam" id="PF00078">
    <property type="entry name" value="RVT_1"/>
    <property type="match status" value="1"/>
</dbReference>
<feature type="domain" description="Reverse transcriptase/retrotransposon-derived protein RNase H-like" evidence="2">
    <location>
        <begin position="271"/>
        <end position="356"/>
    </location>
</feature>
<reference evidence="3 4" key="1">
    <citation type="journal article" date="2016" name="BMC Genomics">
        <title>Comparative genomic and transcriptomic analyses of the Fuzhuan brick tea-fermentation fungus Aspergillus cristatus.</title>
        <authorList>
            <person name="Ge Y."/>
            <person name="Wang Y."/>
            <person name="Liu Y."/>
            <person name="Tan Y."/>
            <person name="Ren X."/>
            <person name="Zhang X."/>
            <person name="Hyde K.D."/>
            <person name="Liu Y."/>
            <person name="Liu Z."/>
        </authorList>
    </citation>
    <scope>NUCLEOTIDE SEQUENCE [LARGE SCALE GENOMIC DNA]</scope>
    <source>
        <strain evidence="3 4">GZAAS20.1005</strain>
    </source>
</reference>
<dbReference type="OrthoDB" id="4365070at2759"/>
<dbReference type="CDD" id="cd01647">
    <property type="entry name" value="RT_LTR"/>
    <property type="match status" value="1"/>
</dbReference>
<evidence type="ECO:0008006" key="5">
    <source>
        <dbReference type="Google" id="ProtNLM"/>
    </source>
</evidence>
<dbReference type="SUPFAM" id="SSF56672">
    <property type="entry name" value="DNA/RNA polymerases"/>
    <property type="match status" value="1"/>
</dbReference>
<gene>
    <name evidence="3" type="ORF">SI65_03928</name>
</gene>
<evidence type="ECO:0000313" key="3">
    <source>
        <dbReference type="EMBL" id="ODM20875.1"/>
    </source>
</evidence>
<sequence length="436" mass="49278">MRSITPDVATGTRAKDCQIEDSHEQELVRQLLPERYQEYADVFSKAASDELLPRRTNDYQIELEEGKTAESAVGYSPLYKQTAQELEAARNYIMDNLNKGFIWPSAAPFASPILMAQKPGGGLQFCVDYRKLNAITRKDRYPIPLGFHRIRLDPKSEDLTTFQTRYGTYKYHVVPFGLTNGPAAFQQVINDTLMDYLDEFVTAFVDDLLIYSKNAIEHELHVKKVLERLLAAKLQASIRNPEKTAVICNGAVPTAVQGVQSFLGKDTPFVWTDECQEAFEELKKQLTDALILRHYHPDLETKLETNTSDGVVAGVLSQKHGDLWHPVAYYLKSMSDAECNYEIHDKEILAIIHALRPSTEVQKKDDYHQQILLKPEFIEQPIATNLTIGALEPTLQVVDQILSANRNSTTAEEHREKAQAGVDDWTLQDGLLLKGN</sequence>